<dbReference type="PANTHER" id="PTHR30055">
    <property type="entry name" value="HTH-TYPE TRANSCRIPTIONAL REGULATOR RUTR"/>
    <property type="match status" value="1"/>
</dbReference>
<proteinExistence type="predicted"/>
<evidence type="ECO:0000259" key="3">
    <source>
        <dbReference type="PROSITE" id="PS50977"/>
    </source>
</evidence>
<keyword evidence="5" id="KW-1185">Reference proteome</keyword>
<feature type="domain" description="HTH tetR-type" evidence="3">
    <location>
        <begin position="13"/>
        <end position="73"/>
    </location>
</feature>
<organism evidence="4 5">
    <name type="scientific">Stenotrophomonas pavanii</name>
    <dbReference type="NCBI Taxonomy" id="487698"/>
    <lineage>
        <taxon>Bacteria</taxon>
        <taxon>Pseudomonadati</taxon>
        <taxon>Pseudomonadota</taxon>
        <taxon>Gammaproteobacteria</taxon>
        <taxon>Lysobacterales</taxon>
        <taxon>Lysobacteraceae</taxon>
        <taxon>Stenotrophomonas</taxon>
    </lineage>
</organism>
<evidence type="ECO:0000313" key="5">
    <source>
        <dbReference type="Proteomes" id="UP000825066"/>
    </source>
</evidence>
<feature type="DNA-binding region" description="H-T-H motif" evidence="2">
    <location>
        <begin position="36"/>
        <end position="55"/>
    </location>
</feature>
<accession>A0ABN6GTP3</accession>
<dbReference type="Proteomes" id="UP000825066">
    <property type="component" value="Chromosome"/>
</dbReference>
<dbReference type="PANTHER" id="PTHR30055:SF223">
    <property type="entry name" value="HTH-TYPE TRANSCRIPTIONAL REGULATOR UIDR"/>
    <property type="match status" value="1"/>
</dbReference>
<name>A0ABN6GTP3_9GAMM</name>
<sequence>MSEMQPKWSRRKEARPLEIVDAAVDVFLENGFAAAKLSDIAKRARVAKGTIYLYFETKEELFRAAARQLISTNLEGLETAQATFDGSIEELIPTLLQRAVSSGGDARLSAALRMVLSESRMFPELARIWHDEVASRMIRLVASAVERAQAKGTVRAGDSNLMAFSIMAPIVMGVLFHELFGTSSPHAPALDKLASQHASMILHGITVDAM</sequence>
<gene>
    <name evidence="4" type="ORF">STNY_R21560</name>
</gene>
<protein>
    <submittedName>
        <fullName evidence="4">TetR/AcrR family transcriptional regulator</fullName>
    </submittedName>
</protein>
<dbReference type="InterPro" id="IPR050109">
    <property type="entry name" value="HTH-type_TetR-like_transc_reg"/>
</dbReference>
<evidence type="ECO:0000256" key="1">
    <source>
        <dbReference type="ARBA" id="ARBA00023125"/>
    </source>
</evidence>
<keyword evidence="1 2" id="KW-0238">DNA-binding</keyword>
<dbReference type="PROSITE" id="PS50977">
    <property type="entry name" value="HTH_TETR_2"/>
    <property type="match status" value="1"/>
</dbReference>
<dbReference type="Pfam" id="PF00440">
    <property type="entry name" value="TetR_N"/>
    <property type="match status" value="1"/>
</dbReference>
<dbReference type="EMBL" id="AP024684">
    <property type="protein sequence ID" value="BCX43957.1"/>
    <property type="molecule type" value="Genomic_DNA"/>
</dbReference>
<dbReference type="InterPro" id="IPR039536">
    <property type="entry name" value="TetR_C_Proteobacteria"/>
</dbReference>
<reference evidence="4 5" key="1">
    <citation type="submission" date="2021-05" db="EMBL/GenBank/DDBJ databases">
        <title>Complete Genome Sequence of Stenotrophomonas pavanii strain Y.</title>
        <authorList>
            <person name="Dohra H."/>
            <person name="Mohad Din A.R.J."/>
            <person name="Suzuki K."/>
            <person name="Fatma A."/>
            <person name="Honjyo M."/>
            <person name="Nishimura T."/>
            <person name="Moriuch R."/>
            <person name="Masuda K."/>
            <person name="Minoura A."/>
            <person name="Tashiro Y."/>
            <person name="Futamata H."/>
        </authorList>
    </citation>
    <scope>NUCLEOTIDE SEQUENCE [LARGE SCALE GENOMIC DNA]</scope>
    <source>
        <strain evidence="5">Y</strain>
    </source>
</reference>
<evidence type="ECO:0000313" key="4">
    <source>
        <dbReference type="EMBL" id="BCX43957.1"/>
    </source>
</evidence>
<evidence type="ECO:0000256" key="2">
    <source>
        <dbReference type="PROSITE-ProRule" id="PRU00335"/>
    </source>
</evidence>
<dbReference type="Pfam" id="PF14246">
    <property type="entry name" value="TetR_C_7"/>
    <property type="match status" value="1"/>
</dbReference>
<dbReference type="InterPro" id="IPR001647">
    <property type="entry name" value="HTH_TetR"/>
</dbReference>